<reference evidence="1" key="1">
    <citation type="journal article" date="2021" name="Proc. Natl. Acad. Sci. U.S.A.">
        <title>A Catalog of Tens of Thousands of Viruses from Human Metagenomes Reveals Hidden Associations with Chronic Diseases.</title>
        <authorList>
            <person name="Tisza M.J."/>
            <person name="Buck C.B."/>
        </authorList>
    </citation>
    <scope>NUCLEOTIDE SEQUENCE</scope>
    <source>
        <strain evidence="1">CtUS21</strain>
    </source>
</reference>
<proteinExistence type="predicted"/>
<name>A0A8S5MR43_9CAUD</name>
<evidence type="ECO:0000313" key="1">
    <source>
        <dbReference type="EMBL" id="DAD84435.1"/>
    </source>
</evidence>
<organism evidence="1">
    <name type="scientific">Podoviridae sp. ctUS21</name>
    <dbReference type="NCBI Taxonomy" id="2826557"/>
    <lineage>
        <taxon>Viruses</taxon>
        <taxon>Duplodnaviria</taxon>
        <taxon>Heunggongvirae</taxon>
        <taxon>Uroviricota</taxon>
        <taxon>Caudoviricetes</taxon>
    </lineage>
</organism>
<dbReference type="EMBL" id="BK014959">
    <property type="protein sequence ID" value="DAD84435.1"/>
    <property type="molecule type" value="Genomic_DNA"/>
</dbReference>
<sequence length="93" mass="10882">MDIKMIKIQFSILADISDVELLERIMEKLNLRGMRGRVTLVARDEWPSHRRELRVDVMPRPGQESYMAKKLRQLEQDGKSMVNAVMIIAELDK</sequence>
<protein>
    <submittedName>
        <fullName evidence="1">Uncharacterized protein</fullName>
    </submittedName>
</protein>
<accession>A0A8S5MR43</accession>